<comment type="pathway">
    <text evidence="2 8">Carbohydrate metabolism; hexose metabolism.</text>
</comment>
<dbReference type="PANTHER" id="PTHR10091:SF0">
    <property type="entry name" value="GALACTOSE MUTAROTASE"/>
    <property type="match status" value="1"/>
</dbReference>
<dbReference type="InterPro" id="IPR015443">
    <property type="entry name" value="Aldose_1-epimerase"/>
</dbReference>
<dbReference type="PIRSF" id="PIRSF005096">
    <property type="entry name" value="GALM"/>
    <property type="match status" value="1"/>
</dbReference>
<sequence>MAVTKSSFGKAKDGQELSLYTMANSRGMKVSVSDLGATLVSIVLPDKSGRERDVALGFDSPEGYYAGTCFFGALIGRSGNRIDKGHFSINGKEYQLDINDNENNLHSGNDGFEKRTWQVGEITDNSVTLLMKDGDGQQGYPGNFQCSVTYTLTEENELFLHYKGCCDQDTVANMTNHVYFNLAGHDSGDVLKQELKLSARYYTPVRDSQAIPTGEIAPVEGTPLDFTQGKPIGRDIEADFEQLKFVGGYDHNFVLKKEKGAVEKFAEAYCQESGICLEAYTDLPGAQFYAGNFITPEPVGKGGTVYGKRSGFCLESQFYPNAINQEGFASPILKAGEQYDTTTCYKLYVK</sequence>
<name>A0A9D1P039_9FIRM</name>
<evidence type="ECO:0000256" key="11">
    <source>
        <dbReference type="PIRSR" id="PIRSR005096-3"/>
    </source>
</evidence>
<dbReference type="Pfam" id="PF01263">
    <property type="entry name" value="Aldose_epim"/>
    <property type="match status" value="1"/>
</dbReference>
<accession>A0A9D1P039</accession>
<comment type="catalytic activity">
    <reaction evidence="1 8">
        <text>alpha-D-glucose = beta-D-glucose</text>
        <dbReference type="Rhea" id="RHEA:10264"/>
        <dbReference type="ChEBI" id="CHEBI:15903"/>
        <dbReference type="ChEBI" id="CHEBI:17925"/>
        <dbReference type="EC" id="5.1.3.3"/>
    </reaction>
</comment>
<dbReference type="InterPro" id="IPR047215">
    <property type="entry name" value="Galactose_mutarotase-like"/>
</dbReference>
<reference evidence="12" key="2">
    <citation type="journal article" date="2021" name="PeerJ">
        <title>Extensive microbial diversity within the chicken gut microbiome revealed by metagenomics and culture.</title>
        <authorList>
            <person name="Gilroy R."/>
            <person name="Ravi A."/>
            <person name="Getino M."/>
            <person name="Pursley I."/>
            <person name="Horton D.L."/>
            <person name="Alikhan N.F."/>
            <person name="Baker D."/>
            <person name="Gharbi K."/>
            <person name="Hall N."/>
            <person name="Watson M."/>
            <person name="Adriaenssens E.M."/>
            <person name="Foster-Nyarko E."/>
            <person name="Jarju S."/>
            <person name="Secka A."/>
            <person name="Antonio M."/>
            <person name="Oren A."/>
            <person name="Chaudhuri R.R."/>
            <person name="La Ragione R."/>
            <person name="Hildebrand F."/>
            <person name="Pallen M.J."/>
        </authorList>
    </citation>
    <scope>NUCLEOTIDE SEQUENCE</scope>
    <source>
        <strain evidence="12">ChiBcec6-7307</strain>
    </source>
</reference>
<evidence type="ECO:0000256" key="2">
    <source>
        <dbReference type="ARBA" id="ARBA00005028"/>
    </source>
</evidence>
<dbReference type="AlphaFoldDB" id="A0A9D1P039"/>
<dbReference type="GO" id="GO:0030246">
    <property type="term" value="F:carbohydrate binding"/>
    <property type="evidence" value="ECO:0007669"/>
    <property type="project" value="InterPro"/>
</dbReference>
<feature type="binding site" evidence="10">
    <location>
        <position position="250"/>
    </location>
    <ligand>
        <name>beta-D-galactose</name>
        <dbReference type="ChEBI" id="CHEBI:27667"/>
    </ligand>
</feature>
<evidence type="ECO:0000256" key="4">
    <source>
        <dbReference type="ARBA" id="ARBA00013185"/>
    </source>
</evidence>
<keyword evidence="7 8" id="KW-0119">Carbohydrate metabolism</keyword>
<reference evidence="12" key="1">
    <citation type="submission" date="2020-10" db="EMBL/GenBank/DDBJ databases">
        <authorList>
            <person name="Gilroy R."/>
        </authorList>
    </citation>
    <scope>NUCLEOTIDE SEQUENCE</scope>
    <source>
        <strain evidence="12">ChiBcec6-7307</strain>
    </source>
</reference>
<comment type="similarity">
    <text evidence="3 8">Belongs to the aldose epimerase family.</text>
</comment>
<feature type="binding site" evidence="11">
    <location>
        <begin position="177"/>
        <end position="179"/>
    </location>
    <ligand>
        <name>beta-D-galactose</name>
        <dbReference type="ChEBI" id="CHEBI:27667"/>
    </ligand>
</feature>
<dbReference type="PROSITE" id="PS00545">
    <property type="entry name" value="ALDOSE_1_EPIMERASE"/>
    <property type="match status" value="1"/>
</dbReference>
<proteinExistence type="inferred from homology"/>
<evidence type="ECO:0000313" key="13">
    <source>
        <dbReference type="Proteomes" id="UP000886889"/>
    </source>
</evidence>
<gene>
    <name evidence="12" type="ORF">IAC80_08715</name>
</gene>
<evidence type="ECO:0000313" key="12">
    <source>
        <dbReference type="EMBL" id="HIV24000.1"/>
    </source>
</evidence>
<evidence type="ECO:0000256" key="8">
    <source>
        <dbReference type="PIRNR" id="PIRNR005096"/>
    </source>
</evidence>
<dbReference type="InterPro" id="IPR011013">
    <property type="entry name" value="Gal_mutarotase_sf_dom"/>
</dbReference>
<dbReference type="InterPro" id="IPR008183">
    <property type="entry name" value="Aldose_1/G6P_1-epimerase"/>
</dbReference>
<dbReference type="InterPro" id="IPR014718">
    <property type="entry name" value="GH-type_carb-bd"/>
</dbReference>
<evidence type="ECO:0000256" key="6">
    <source>
        <dbReference type="ARBA" id="ARBA00023235"/>
    </source>
</evidence>
<protein>
    <recommendedName>
        <fullName evidence="5 8">Aldose 1-epimerase</fullName>
        <ecNumber evidence="4 8">5.1.3.3</ecNumber>
    </recommendedName>
</protein>
<keyword evidence="6 8" id="KW-0413">Isomerase</keyword>
<organism evidence="12 13">
    <name type="scientific">Candidatus Merdiplasma excrementigallinarum</name>
    <dbReference type="NCBI Taxonomy" id="2840864"/>
    <lineage>
        <taxon>Bacteria</taxon>
        <taxon>Bacillati</taxon>
        <taxon>Bacillota</taxon>
        <taxon>Clostridia</taxon>
        <taxon>Lachnospirales</taxon>
        <taxon>Lachnospiraceae</taxon>
        <taxon>Lachnospiraceae incertae sedis</taxon>
        <taxon>Candidatus Merdiplasma</taxon>
    </lineage>
</organism>
<evidence type="ECO:0000256" key="1">
    <source>
        <dbReference type="ARBA" id="ARBA00001614"/>
    </source>
</evidence>
<feature type="binding site" evidence="11">
    <location>
        <begin position="80"/>
        <end position="81"/>
    </location>
    <ligand>
        <name>beta-D-galactose</name>
        <dbReference type="ChEBI" id="CHEBI:27667"/>
    </ligand>
</feature>
<dbReference type="Proteomes" id="UP000886889">
    <property type="component" value="Unassembled WGS sequence"/>
</dbReference>
<dbReference type="EC" id="5.1.3.3" evidence="4 8"/>
<dbReference type="GO" id="GO:0033499">
    <property type="term" value="P:galactose catabolic process via UDP-galactose, Leloir pathway"/>
    <property type="evidence" value="ECO:0007669"/>
    <property type="project" value="TreeGrafter"/>
</dbReference>
<dbReference type="SUPFAM" id="SSF74650">
    <property type="entry name" value="Galactose mutarotase-like"/>
    <property type="match status" value="1"/>
</dbReference>
<dbReference type="PANTHER" id="PTHR10091">
    <property type="entry name" value="ALDOSE-1-EPIMERASE"/>
    <property type="match status" value="1"/>
</dbReference>
<dbReference type="GO" id="GO:0004034">
    <property type="term" value="F:aldose 1-epimerase activity"/>
    <property type="evidence" value="ECO:0007669"/>
    <property type="project" value="UniProtKB-EC"/>
</dbReference>
<dbReference type="NCBIfam" id="NF008277">
    <property type="entry name" value="PRK11055.1"/>
    <property type="match status" value="1"/>
</dbReference>
<dbReference type="CDD" id="cd09019">
    <property type="entry name" value="galactose_mutarotase_like"/>
    <property type="match status" value="1"/>
</dbReference>
<evidence type="ECO:0000256" key="9">
    <source>
        <dbReference type="PIRSR" id="PIRSR005096-1"/>
    </source>
</evidence>
<comment type="caution">
    <text evidence="12">The sequence shown here is derived from an EMBL/GenBank/DDBJ whole genome shotgun (WGS) entry which is preliminary data.</text>
</comment>
<dbReference type="EMBL" id="DVOS01000073">
    <property type="protein sequence ID" value="HIV24000.1"/>
    <property type="molecule type" value="Genomic_DNA"/>
</dbReference>
<feature type="active site" description="Proton acceptor" evidence="9">
    <location>
        <position position="315"/>
    </location>
</feature>
<evidence type="ECO:0000256" key="7">
    <source>
        <dbReference type="ARBA" id="ARBA00023277"/>
    </source>
</evidence>
<dbReference type="InterPro" id="IPR018052">
    <property type="entry name" value="Ald1_epimerase_CS"/>
</dbReference>
<dbReference type="Gene3D" id="2.70.98.10">
    <property type="match status" value="1"/>
</dbReference>
<evidence type="ECO:0000256" key="5">
    <source>
        <dbReference type="ARBA" id="ARBA00014165"/>
    </source>
</evidence>
<evidence type="ECO:0000256" key="3">
    <source>
        <dbReference type="ARBA" id="ARBA00006206"/>
    </source>
</evidence>
<feature type="active site" description="Proton donor" evidence="9">
    <location>
        <position position="177"/>
    </location>
</feature>
<dbReference type="GO" id="GO:0006006">
    <property type="term" value="P:glucose metabolic process"/>
    <property type="evidence" value="ECO:0007669"/>
    <property type="project" value="TreeGrafter"/>
</dbReference>
<evidence type="ECO:0000256" key="10">
    <source>
        <dbReference type="PIRSR" id="PIRSR005096-2"/>
    </source>
</evidence>